<dbReference type="InterPro" id="IPR024520">
    <property type="entry name" value="DUF3558"/>
</dbReference>
<feature type="region of interest" description="Disordered" evidence="1">
    <location>
        <begin position="29"/>
        <end position="50"/>
    </location>
</feature>
<dbReference type="Pfam" id="PF12079">
    <property type="entry name" value="DUF3558"/>
    <property type="match status" value="1"/>
</dbReference>
<keyword evidence="4" id="KW-1185">Reference proteome</keyword>
<evidence type="ECO:0000256" key="1">
    <source>
        <dbReference type="SAM" id="MobiDB-lite"/>
    </source>
</evidence>
<reference evidence="3 4" key="1">
    <citation type="submission" date="2021-07" db="EMBL/GenBank/DDBJ databases">
        <title>Whole Genome Sequence of Nocardia Iowensis.</title>
        <authorList>
            <person name="Lamm A."/>
            <person name="Collins-Fairclough A.M."/>
            <person name="Bunk B."/>
            <person name="Sproer C."/>
        </authorList>
    </citation>
    <scope>NUCLEOTIDE SEQUENCE [LARGE SCALE GENOMIC DNA]</scope>
    <source>
        <strain evidence="3 4">NRRL 5646</strain>
    </source>
</reference>
<dbReference type="Proteomes" id="UP000694257">
    <property type="component" value="Chromosome"/>
</dbReference>
<evidence type="ECO:0000313" key="4">
    <source>
        <dbReference type="Proteomes" id="UP000694257"/>
    </source>
</evidence>
<feature type="signal peptide" evidence="2">
    <location>
        <begin position="1"/>
        <end position="22"/>
    </location>
</feature>
<gene>
    <name evidence="3" type="ORF">KV110_07005</name>
</gene>
<feature type="chain" id="PRO_5046995824" evidence="2">
    <location>
        <begin position="23"/>
        <end position="190"/>
    </location>
</feature>
<organism evidence="3 4">
    <name type="scientific">Nocardia iowensis</name>
    <dbReference type="NCBI Taxonomy" id="204891"/>
    <lineage>
        <taxon>Bacteria</taxon>
        <taxon>Bacillati</taxon>
        <taxon>Actinomycetota</taxon>
        <taxon>Actinomycetes</taxon>
        <taxon>Mycobacteriales</taxon>
        <taxon>Nocardiaceae</taxon>
        <taxon>Nocardia</taxon>
    </lineage>
</organism>
<evidence type="ECO:0000256" key="2">
    <source>
        <dbReference type="SAM" id="SignalP"/>
    </source>
</evidence>
<protein>
    <submittedName>
        <fullName evidence="3">DUF3558 domain-containing protein</fullName>
    </submittedName>
</protein>
<keyword evidence="2" id="KW-0732">Signal</keyword>
<proteinExistence type="predicted"/>
<sequence>MRTAFVSPRGAARMVLAGMVVAGLVAGCSSGGEAPKTEGPSGKSTNGERTVEFNPCTELSDQALRAARIDPASKDVVTDAPTGPVSARVCQWNAVGGPYFVSVSSSVYTQDEARKNDKLTGFRDVQVGPRAGLIYQDKADEDKLRCYVSLPAAQGMFEVTVGWRYGEPMTRDRCELAIQHAKELEPHLPK</sequence>
<name>A0ABX8RT88_NOCIO</name>
<evidence type="ECO:0000313" key="3">
    <source>
        <dbReference type="EMBL" id="QXN92859.1"/>
    </source>
</evidence>
<dbReference type="EMBL" id="CP078145">
    <property type="protein sequence ID" value="QXN92859.1"/>
    <property type="molecule type" value="Genomic_DNA"/>
</dbReference>
<dbReference type="PROSITE" id="PS51257">
    <property type="entry name" value="PROKAR_LIPOPROTEIN"/>
    <property type="match status" value="1"/>
</dbReference>
<accession>A0ABX8RT88</accession>